<protein>
    <submittedName>
        <fullName evidence="1">Uncharacterized protein</fullName>
    </submittedName>
</protein>
<keyword evidence="2" id="KW-1185">Reference proteome</keyword>
<sequence>MDYHTYDDFHVTPRELVPGTDAFEEPWPLASRYPADLVESDGGEL</sequence>
<proteinExistence type="predicted"/>
<name>A0ABY6DQN6_9NEIS</name>
<dbReference type="Proteomes" id="UP001061302">
    <property type="component" value="Chromosome"/>
</dbReference>
<dbReference type="RefSeq" id="WP_263126073.1">
    <property type="nucleotide sequence ID" value="NZ_CP106753.1"/>
</dbReference>
<organism evidence="1 2">
    <name type="scientific">Chitiniphilus purpureus</name>
    <dbReference type="NCBI Taxonomy" id="2981137"/>
    <lineage>
        <taxon>Bacteria</taxon>
        <taxon>Pseudomonadati</taxon>
        <taxon>Pseudomonadota</taxon>
        <taxon>Betaproteobacteria</taxon>
        <taxon>Neisseriales</taxon>
        <taxon>Chitinibacteraceae</taxon>
        <taxon>Chitiniphilus</taxon>
    </lineage>
</organism>
<accession>A0ABY6DQN6</accession>
<dbReference type="EMBL" id="CP106753">
    <property type="protein sequence ID" value="UXY16689.1"/>
    <property type="molecule type" value="Genomic_DNA"/>
</dbReference>
<evidence type="ECO:0000313" key="2">
    <source>
        <dbReference type="Proteomes" id="UP001061302"/>
    </source>
</evidence>
<gene>
    <name evidence="1" type="ORF">N8I74_06620</name>
</gene>
<reference evidence="1" key="1">
    <citation type="submission" date="2022-10" db="EMBL/GenBank/DDBJ databases">
        <title>Chitiniphilus purpureus sp. nov., a novel chitin-degrading bacterium isolated from crawfish pond sediment.</title>
        <authorList>
            <person name="Li K."/>
        </authorList>
    </citation>
    <scope>NUCLEOTIDE SEQUENCE</scope>
    <source>
        <strain evidence="1">CD1</strain>
    </source>
</reference>
<evidence type="ECO:0000313" key="1">
    <source>
        <dbReference type="EMBL" id="UXY16689.1"/>
    </source>
</evidence>